<dbReference type="SMART" id="SM00320">
    <property type="entry name" value="WD40"/>
    <property type="match status" value="8"/>
</dbReference>
<feature type="region of interest" description="Disordered" evidence="3">
    <location>
        <begin position="118"/>
        <end position="145"/>
    </location>
</feature>
<dbReference type="InterPro" id="IPR036322">
    <property type="entry name" value="WD40_repeat_dom_sf"/>
</dbReference>
<evidence type="ECO:0000259" key="4">
    <source>
        <dbReference type="Pfam" id="PF24883"/>
    </source>
</evidence>
<reference evidence="5" key="1">
    <citation type="submission" date="2021-01" db="EMBL/GenBank/DDBJ databases">
        <authorList>
            <person name="Kaushik A."/>
        </authorList>
    </citation>
    <scope>NUCLEOTIDE SEQUENCE</scope>
    <source>
        <strain evidence="5">AG2-2IIIB</strain>
    </source>
</reference>
<sequence length="1318" mass="147309">MGIYEFKHFCPVRGLAVRHLAYDKPGGDEIDNRLQIPWPFFRLFSTPTMEPRKRANQALEQEESSVKRVKHTIKALFRAEGSTGTGASFNPIPREDTLENEQFNSGSAADCDVNQSITNSTTEDNQQDNLDASPGPRNLRVDASSTKRKGLKNLLKTGVLGSVTDALGPIKQVAEIFVECIDAYKVAEETKVEHDELVARLEGLFEDLVGHLQDGCSQPMTASMNRLCNSIQEELETIKDTKGKNTESRLLATNDKADEILACYRRVEGYLQRLSLNANLSMWKVAHEQTTNCQSDRMFSLIDRLPSVLPARYNSAEGGVWKRRECTPDTRVQEISKILGWVRNKGEGTVYWLNGMASTGKTTIAYSVCAGLDSAHMLGASFFCSRLQEECRNVNKIIPSIAYQLARFSRPFHHALCNALEKDPDAHGRILLTQFNALIKDPMRQVQHTFPEELTVVIDALDECEDKETTRRMLEVLVNESTNLPIRFVLSSRPEPEIRDEMTEQVKSRLVLHELNKDDVRVDIETYLREELARMKPSEEQLAALVQKSGILFIYAATAVRYVGYDNFRRNPHTQLRNLLDAQRSQKTKKNEEIDELYMIVLDAALKDGGLEEEERSDIEQILRTVICARGPLTVSGLSELLQIHDTDRVRAALRPLWSVLHIVGADELVTTLHASFPDFILDSSRSHAHYCDSEAHHRALARHCLERIERAQPRLNICRLESSYLPDDRVPNIEKRVSTTISSDQLYACRHWADHVQAGRCALTLVEKLRNFLCTRLLLWMEVLNLNRQIKTGIECMNLVVEWCKQLEDDRELVDLAKDAQRFVETFASNPVSQSTPHIYVSMLAFWPRDAPVAKHYARSTCGPIEAEGTALDQQQSAHISTWTFNGCVTEMAVSQDGRYVALGIEKDVVVVDSSTGQIVLGPLCGLPADVASIMFSPDGTRILAASTHTNKPPTSVVVGWNIRAGERVLGPLDLDQNQLDTEDVIISPDCACIAAYYDNFSSTRRYYCSLFYRNDPTSYEVHTLPSIDILSAKFSSDGMLFVTGSKDGLLHIWDSYTGELCVGPIKAHESEITAVDFWNDRVVSGSEGGTVSVWDALSGKVVLASVTIGLKKAVAAVVFSPNGNLIVTASQIVFNDGVEVNLWDALELSNPGPGPTREAFGTPKTTAKIKIRQILTIQFSPDGTCIAGITGNYEGKTVVWDTSDGREVSEPYGLRIETKSISYSPNGAFIALGHMDETITVWDAYTRTEVLKQLTGHSSWVTSLHFSPDSTRLVSRVFAFMMLAPIKKGHYRAPQQNTVTGQWIRMGGWSMINQDY</sequence>
<keyword evidence="2" id="KW-0853">WD repeat</keyword>
<proteinExistence type="predicted"/>
<dbReference type="SUPFAM" id="SSF52540">
    <property type="entry name" value="P-loop containing nucleoside triphosphate hydrolases"/>
    <property type="match status" value="1"/>
</dbReference>
<dbReference type="PROSITE" id="PS50294">
    <property type="entry name" value="WD_REPEATS_REGION"/>
    <property type="match status" value="1"/>
</dbReference>
<feature type="compositionally biased region" description="Polar residues" evidence="3">
    <location>
        <begin position="118"/>
        <end position="130"/>
    </location>
</feature>
<dbReference type="PANTHER" id="PTHR19879">
    <property type="entry name" value="TRANSCRIPTION INITIATION FACTOR TFIID"/>
    <property type="match status" value="1"/>
</dbReference>
<dbReference type="Gene3D" id="2.130.10.10">
    <property type="entry name" value="YVTN repeat-like/Quinoprotein amine dehydrogenase"/>
    <property type="match status" value="3"/>
</dbReference>
<evidence type="ECO:0000256" key="1">
    <source>
        <dbReference type="ARBA" id="ARBA00022737"/>
    </source>
</evidence>
<evidence type="ECO:0000256" key="2">
    <source>
        <dbReference type="PROSITE-ProRule" id="PRU00221"/>
    </source>
</evidence>
<feature type="domain" description="Nephrocystin 3-like N-terminal" evidence="4">
    <location>
        <begin position="337"/>
        <end position="493"/>
    </location>
</feature>
<dbReference type="SUPFAM" id="SSF50978">
    <property type="entry name" value="WD40 repeat-like"/>
    <property type="match status" value="2"/>
</dbReference>
<feature type="repeat" description="WD" evidence="2">
    <location>
        <begin position="1067"/>
        <end position="1106"/>
    </location>
</feature>
<accession>A0A8H3H7M4</accession>
<dbReference type="InterPro" id="IPR015943">
    <property type="entry name" value="WD40/YVTN_repeat-like_dom_sf"/>
</dbReference>
<evidence type="ECO:0000313" key="5">
    <source>
        <dbReference type="EMBL" id="CAE6503929.1"/>
    </source>
</evidence>
<dbReference type="Pfam" id="PF00400">
    <property type="entry name" value="WD40"/>
    <property type="match status" value="4"/>
</dbReference>
<dbReference type="InterPro" id="IPR056884">
    <property type="entry name" value="NPHP3-like_N"/>
</dbReference>
<dbReference type="PANTHER" id="PTHR19879:SF9">
    <property type="entry name" value="TRANSCRIPTION INITIATION FACTOR TFIID SUBUNIT 5"/>
    <property type="match status" value="1"/>
</dbReference>
<feature type="repeat" description="WD" evidence="2">
    <location>
        <begin position="1031"/>
        <end position="1056"/>
    </location>
</feature>
<keyword evidence="1" id="KW-0677">Repeat</keyword>
<gene>
    <name evidence="5" type="ORF">RDB_LOCUS143018</name>
</gene>
<dbReference type="Pfam" id="PF24883">
    <property type="entry name" value="NPHP3_N"/>
    <property type="match status" value="1"/>
</dbReference>
<dbReference type="Gene3D" id="3.40.50.300">
    <property type="entry name" value="P-loop containing nucleotide triphosphate hydrolases"/>
    <property type="match status" value="1"/>
</dbReference>
<dbReference type="Proteomes" id="UP000663843">
    <property type="component" value="Unassembled WGS sequence"/>
</dbReference>
<comment type="caution">
    <text evidence="5">The sequence shown here is derived from an EMBL/GenBank/DDBJ whole genome shotgun (WGS) entry which is preliminary data.</text>
</comment>
<evidence type="ECO:0000313" key="6">
    <source>
        <dbReference type="Proteomes" id="UP000663843"/>
    </source>
</evidence>
<evidence type="ECO:0000256" key="3">
    <source>
        <dbReference type="SAM" id="MobiDB-lite"/>
    </source>
</evidence>
<name>A0A8H3H7M4_9AGAM</name>
<dbReference type="EMBL" id="CAJMWT010005270">
    <property type="protein sequence ID" value="CAE6503929.1"/>
    <property type="molecule type" value="Genomic_DNA"/>
</dbReference>
<feature type="repeat" description="WD" evidence="2">
    <location>
        <begin position="1222"/>
        <end position="1254"/>
    </location>
</feature>
<organism evidence="5 6">
    <name type="scientific">Rhizoctonia solani</name>
    <dbReference type="NCBI Taxonomy" id="456999"/>
    <lineage>
        <taxon>Eukaryota</taxon>
        <taxon>Fungi</taxon>
        <taxon>Dikarya</taxon>
        <taxon>Basidiomycota</taxon>
        <taxon>Agaricomycotina</taxon>
        <taxon>Agaricomycetes</taxon>
        <taxon>Cantharellales</taxon>
        <taxon>Ceratobasidiaceae</taxon>
        <taxon>Rhizoctonia</taxon>
    </lineage>
</organism>
<dbReference type="InterPro" id="IPR027417">
    <property type="entry name" value="P-loop_NTPase"/>
</dbReference>
<protein>
    <recommendedName>
        <fullName evidence="4">Nephrocystin 3-like N-terminal domain-containing protein</fullName>
    </recommendedName>
</protein>
<dbReference type="PROSITE" id="PS50082">
    <property type="entry name" value="WD_REPEATS_2"/>
    <property type="match status" value="3"/>
</dbReference>
<dbReference type="InterPro" id="IPR001680">
    <property type="entry name" value="WD40_rpt"/>
</dbReference>